<dbReference type="AlphaFoldDB" id="A0A2C5Z6I4"/>
<comment type="caution">
    <text evidence="1">The sequence shown here is derived from an EMBL/GenBank/DDBJ whole genome shotgun (WGS) entry which is preliminary data.</text>
</comment>
<evidence type="ECO:0000313" key="1">
    <source>
        <dbReference type="EMBL" id="PHH75400.1"/>
    </source>
</evidence>
<evidence type="ECO:0000313" key="2">
    <source>
        <dbReference type="Proteomes" id="UP000226431"/>
    </source>
</evidence>
<gene>
    <name evidence="1" type="ORF">CDD80_2407</name>
</gene>
<organism evidence="1 2">
    <name type="scientific">Ophiocordyceps camponoti-rufipedis</name>
    <dbReference type="NCBI Taxonomy" id="2004952"/>
    <lineage>
        <taxon>Eukaryota</taxon>
        <taxon>Fungi</taxon>
        <taxon>Dikarya</taxon>
        <taxon>Ascomycota</taxon>
        <taxon>Pezizomycotina</taxon>
        <taxon>Sordariomycetes</taxon>
        <taxon>Hypocreomycetidae</taxon>
        <taxon>Hypocreales</taxon>
        <taxon>Ophiocordycipitaceae</taxon>
        <taxon>Ophiocordyceps</taxon>
    </lineage>
</organism>
<protein>
    <submittedName>
        <fullName evidence="1">Uncharacterized protein</fullName>
    </submittedName>
</protein>
<dbReference type="EMBL" id="NJES01000219">
    <property type="protein sequence ID" value="PHH75400.1"/>
    <property type="molecule type" value="Genomic_DNA"/>
</dbReference>
<name>A0A2C5Z6I4_9HYPO</name>
<accession>A0A2C5Z6I4</accession>
<dbReference type="Proteomes" id="UP000226431">
    <property type="component" value="Unassembled WGS sequence"/>
</dbReference>
<reference evidence="1 2" key="1">
    <citation type="submission" date="2017-06" db="EMBL/GenBank/DDBJ databases">
        <title>Ant-infecting Ophiocordyceps genomes reveal a high diversity of potential behavioral manipulation genes and a possible major role for enterotoxins.</title>
        <authorList>
            <person name="De Bekker C."/>
            <person name="Evans H.C."/>
            <person name="Brachmann A."/>
            <person name="Hughes D.P."/>
        </authorList>
    </citation>
    <scope>NUCLEOTIDE SEQUENCE [LARGE SCALE GENOMIC DNA]</scope>
    <source>
        <strain evidence="1 2">Map16</strain>
    </source>
</reference>
<sequence length="67" mass="7554">MSGQGIFDRSGCYMSGEDTVWAFIGHPHQFVYHFAGNVLVGQKVDKMDVEQFQHHLQVLDKSGQVSK</sequence>
<proteinExistence type="predicted"/>
<keyword evidence="2" id="KW-1185">Reference proteome</keyword>